<evidence type="ECO:0000256" key="3">
    <source>
        <dbReference type="ARBA" id="ARBA00022729"/>
    </source>
</evidence>
<dbReference type="InterPro" id="IPR033985">
    <property type="entry name" value="SusD-like_N"/>
</dbReference>
<sequence length="496" mass="55347">MKTRQKQILLLALSGLTFSCSNLEESVYSSIFTTNFYKTASDAEAGIKSAAGSLINLYGFPLVAVSDFAADQAYPRAVVGRNTITLFTYDPYFTAQRNSGRHETEGPQGVWRFSYKGIENANWVIEKVPAIQMDAQRRTEILAEAYALRGLYHWTLTKTFNEVPVKTKASTSETESLVGKSSRADIYKQIYGDLDQAIAGLPSYSASLVKGRPSKEAIQGLYAKVALYNEDWAKSLQLAQAVINSGKYSLMPNVLDVFDVDKEDAARVENMWAVEADRVTPSRWLTVMGIAGPRNSSGIDYAKVSYGSWFAYQAFFTSFDTKDKRRQLLDTTYRDVANKTVTQKDITPITPKGVLIRKYRDPNSIGEANNCNFPIIRLADVYLVAAEAEARQNGATATAYGYVNTIRKRAGLGDLTPGLSKDAFIAAILQERSWELFAEADRWFDLTRTNTFLTVIPKAVNDVYPTRSPQAKHRYYPIPLEEIQANPKLTQNAGWE</sequence>
<dbReference type="EMBL" id="JACXAA010000014">
    <property type="protein sequence ID" value="MBD2756813.1"/>
    <property type="molecule type" value="Genomic_DNA"/>
</dbReference>
<evidence type="ECO:0000313" key="9">
    <source>
        <dbReference type="Proteomes" id="UP000653797"/>
    </source>
</evidence>
<comment type="subcellular location">
    <subcellularLocation>
        <location evidence="1">Cell outer membrane</location>
    </subcellularLocation>
</comment>
<dbReference type="RefSeq" id="WP_191042431.1">
    <property type="nucleotide sequence ID" value="NZ_JACXAA010000014.1"/>
</dbReference>
<reference evidence="8" key="1">
    <citation type="submission" date="2020-09" db="EMBL/GenBank/DDBJ databases">
        <authorList>
            <person name="Kim M.K."/>
        </authorList>
    </citation>
    <scope>NUCLEOTIDE SEQUENCE</scope>
    <source>
        <strain evidence="8">BT704</strain>
    </source>
</reference>
<feature type="domain" description="RagB/SusD" evidence="6">
    <location>
        <begin position="334"/>
        <end position="495"/>
    </location>
</feature>
<evidence type="ECO:0000256" key="1">
    <source>
        <dbReference type="ARBA" id="ARBA00004442"/>
    </source>
</evidence>
<gene>
    <name evidence="8" type="ORF">IC230_28295</name>
</gene>
<proteinExistence type="inferred from homology"/>
<evidence type="ECO:0000313" key="8">
    <source>
        <dbReference type="EMBL" id="MBD2756813.1"/>
    </source>
</evidence>
<evidence type="ECO:0000256" key="2">
    <source>
        <dbReference type="ARBA" id="ARBA00006275"/>
    </source>
</evidence>
<keyword evidence="3" id="KW-0732">Signal</keyword>
<dbReference type="PROSITE" id="PS51257">
    <property type="entry name" value="PROKAR_LIPOPROTEIN"/>
    <property type="match status" value="1"/>
</dbReference>
<comment type="similarity">
    <text evidence="2">Belongs to the SusD family.</text>
</comment>
<evidence type="ECO:0000256" key="5">
    <source>
        <dbReference type="ARBA" id="ARBA00023237"/>
    </source>
</evidence>
<dbReference type="Proteomes" id="UP000653797">
    <property type="component" value="Unassembled WGS sequence"/>
</dbReference>
<dbReference type="InterPro" id="IPR012944">
    <property type="entry name" value="SusD_RagB_dom"/>
</dbReference>
<dbReference type="Pfam" id="PF07980">
    <property type="entry name" value="SusD_RagB"/>
    <property type="match status" value="1"/>
</dbReference>
<dbReference type="AlphaFoldDB" id="A0A927B7Q6"/>
<accession>A0A927B7Q6</accession>
<feature type="domain" description="SusD-like N-terminal" evidence="7">
    <location>
        <begin position="103"/>
        <end position="227"/>
    </location>
</feature>
<protein>
    <submittedName>
        <fullName evidence="8">RagB/SusD family nutrient uptake outer membrane protein</fullName>
    </submittedName>
</protein>
<comment type="caution">
    <text evidence="8">The sequence shown here is derived from an EMBL/GenBank/DDBJ whole genome shotgun (WGS) entry which is preliminary data.</text>
</comment>
<organism evidence="8 9">
    <name type="scientific">Spirosoma validum</name>
    <dbReference type="NCBI Taxonomy" id="2771355"/>
    <lineage>
        <taxon>Bacteria</taxon>
        <taxon>Pseudomonadati</taxon>
        <taxon>Bacteroidota</taxon>
        <taxon>Cytophagia</taxon>
        <taxon>Cytophagales</taxon>
        <taxon>Cytophagaceae</taxon>
        <taxon>Spirosoma</taxon>
    </lineage>
</organism>
<evidence type="ECO:0000259" key="6">
    <source>
        <dbReference type="Pfam" id="PF07980"/>
    </source>
</evidence>
<evidence type="ECO:0000256" key="4">
    <source>
        <dbReference type="ARBA" id="ARBA00023136"/>
    </source>
</evidence>
<dbReference type="Pfam" id="PF14322">
    <property type="entry name" value="SusD-like_3"/>
    <property type="match status" value="1"/>
</dbReference>
<keyword evidence="9" id="KW-1185">Reference proteome</keyword>
<dbReference type="GO" id="GO:0009279">
    <property type="term" value="C:cell outer membrane"/>
    <property type="evidence" value="ECO:0007669"/>
    <property type="project" value="UniProtKB-SubCell"/>
</dbReference>
<evidence type="ECO:0000259" key="7">
    <source>
        <dbReference type="Pfam" id="PF14322"/>
    </source>
</evidence>
<dbReference type="CDD" id="cd08977">
    <property type="entry name" value="SusD"/>
    <property type="match status" value="1"/>
</dbReference>
<dbReference type="Gene3D" id="1.25.40.390">
    <property type="match status" value="1"/>
</dbReference>
<keyword evidence="4" id="KW-0472">Membrane</keyword>
<dbReference type="SUPFAM" id="SSF48452">
    <property type="entry name" value="TPR-like"/>
    <property type="match status" value="1"/>
</dbReference>
<name>A0A927B7Q6_9BACT</name>
<keyword evidence="5" id="KW-0998">Cell outer membrane</keyword>
<dbReference type="InterPro" id="IPR011990">
    <property type="entry name" value="TPR-like_helical_dom_sf"/>
</dbReference>